<evidence type="ECO:0000256" key="1">
    <source>
        <dbReference type="ARBA" id="ARBA00007843"/>
    </source>
</evidence>
<feature type="transmembrane region" description="Helical" evidence="2">
    <location>
        <begin position="12"/>
        <end position="31"/>
    </location>
</feature>
<organism evidence="4 5">
    <name type="scientific">Ziziphus jujuba</name>
    <name type="common">Chinese jujube</name>
    <name type="synonym">Ziziphus sativa</name>
    <dbReference type="NCBI Taxonomy" id="326968"/>
    <lineage>
        <taxon>Eukaryota</taxon>
        <taxon>Viridiplantae</taxon>
        <taxon>Streptophyta</taxon>
        <taxon>Embryophyta</taxon>
        <taxon>Tracheophyta</taxon>
        <taxon>Spermatophyta</taxon>
        <taxon>Magnoliopsida</taxon>
        <taxon>eudicotyledons</taxon>
        <taxon>Gunneridae</taxon>
        <taxon>Pentapetalae</taxon>
        <taxon>rosids</taxon>
        <taxon>fabids</taxon>
        <taxon>Rosales</taxon>
        <taxon>Rhamnaceae</taxon>
        <taxon>Paliureae</taxon>
        <taxon>Ziziphus</taxon>
    </lineage>
</organism>
<reference evidence="5" key="1">
    <citation type="submission" date="2025-08" db="UniProtKB">
        <authorList>
            <consortium name="RefSeq"/>
        </authorList>
    </citation>
    <scope>IDENTIFICATION</scope>
    <source>
        <tissue evidence="5">Seedling</tissue>
    </source>
</reference>
<dbReference type="FunCoup" id="A0A6P6G081">
    <property type="interactions" value="159"/>
</dbReference>
<evidence type="ECO:0000313" key="4">
    <source>
        <dbReference type="Proteomes" id="UP001652623"/>
    </source>
</evidence>
<dbReference type="PANTHER" id="PTHR37232:SF2">
    <property type="entry name" value="FAS1 DOMAIN-CONTAINING PROTEIN"/>
    <property type="match status" value="1"/>
</dbReference>
<comment type="similarity">
    <text evidence="1">Belongs to the fasciclin-like AGP family.</text>
</comment>
<sequence>MSRSWLSKNSIAFVWVIVLVCCLSVVLISMLRLQEIPFGRRSVGLYQTTKIRKFSEPEKYIGKFGKMMIEMLPEDLAFTVFVPSEEAFERDLRLKGYESLVGERMNDETYAIVSRILGFSAIPRKLNSVSVAYEKEIMYESISGFILSVSKDMDGMLVVNRVRSERVDLRKKEIIVHIMDGVVMDAEFEQSVQPDNIEEDE</sequence>
<keyword evidence="2" id="KW-0812">Transmembrane</keyword>
<proteinExistence type="inferred from homology"/>
<keyword evidence="2" id="KW-1133">Transmembrane helix</keyword>
<feature type="domain" description="FAS1" evidence="3">
    <location>
        <begin position="48"/>
        <end position="183"/>
    </location>
</feature>
<keyword evidence="4" id="KW-1185">Reference proteome</keyword>
<gene>
    <name evidence="5" type="primary">LOC107413809</name>
</gene>
<dbReference type="Gene3D" id="2.30.180.10">
    <property type="entry name" value="FAS1 domain"/>
    <property type="match status" value="1"/>
</dbReference>
<dbReference type="RefSeq" id="XP_024927577.2">
    <property type="nucleotide sequence ID" value="XM_025071809.3"/>
</dbReference>
<evidence type="ECO:0000259" key="3">
    <source>
        <dbReference type="PROSITE" id="PS50213"/>
    </source>
</evidence>
<dbReference type="SUPFAM" id="SSF82153">
    <property type="entry name" value="FAS1 domain"/>
    <property type="match status" value="1"/>
</dbReference>
<dbReference type="KEGG" id="zju:107413809"/>
<dbReference type="GeneID" id="107413809"/>
<dbReference type="PANTHER" id="PTHR37232">
    <property type="entry name" value="FASCICLIN DOMAIN PROTEIN"/>
    <property type="match status" value="1"/>
</dbReference>
<evidence type="ECO:0000313" key="5">
    <source>
        <dbReference type="RefSeq" id="XP_024927577.2"/>
    </source>
</evidence>
<protein>
    <submittedName>
        <fullName evidence="5">Uncharacterized protein LOC107413809</fullName>
    </submittedName>
</protein>
<dbReference type="InterPro" id="IPR000782">
    <property type="entry name" value="FAS1_domain"/>
</dbReference>
<dbReference type="Pfam" id="PF02469">
    <property type="entry name" value="Fasciclin"/>
    <property type="match status" value="1"/>
</dbReference>
<dbReference type="AlphaFoldDB" id="A0A6P6G081"/>
<name>A0A6P6G081_ZIZJJ</name>
<evidence type="ECO:0000256" key="2">
    <source>
        <dbReference type="SAM" id="Phobius"/>
    </source>
</evidence>
<keyword evidence="2" id="KW-0472">Membrane</keyword>
<dbReference type="InterPro" id="IPR036378">
    <property type="entry name" value="FAS1_dom_sf"/>
</dbReference>
<dbReference type="PROSITE" id="PS50213">
    <property type="entry name" value="FAS1"/>
    <property type="match status" value="1"/>
</dbReference>
<accession>A0A6P6G081</accession>
<dbReference type="InParanoid" id="A0A6P6G081"/>
<dbReference type="Proteomes" id="UP001652623">
    <property type="component" value="Chromosome 8"/>
</dbReference>